<evidence type="ECO:0000313" key="1">
    <source>
        <dbReference type="EMBL" id="ARD70502.1"/>
    </source>
</evidence>
<name>A0A1V0M6K4_PSEAI</name>
<protein>
    <submittedName>
        <fullName evidence="1">Uncharacterized protein</fullName>
    </submittedName>
</protein>
<keyword evidence="1" id="KW-0614">Plasmid</keyword>
<organism evidence="1">
    <name type="scientific">Pseudomonas aeruginosa</name>
    <dbReference type="NCBI Taxonomy" id="287"/>
    <lineage>
        <taxon>Bacteria</taxon>
        <taxon>Pseudomonadati</taxon>
        <taxon>Pseudomonadota</taxon>
        <taxon>Gammaproteobacteria</taxon>
        <taxon>Pseudomonadales</taxon>
        <taxon>Pseudomonadaceae</taxon>
        <taxon>Pseudomonas</taxon>
    </lineage>
</organism>
<reference evidence="1" key="1">
    <citation type="submission" date="2017-01" db="EMBL/GenBank/DDBJ databases">
        <title>Complete nucleotide sequence of an IncP-2 blaVIM-2-harboring megaplasmid from Pseudomonas aeruginosa.</title>
        <authorList>
            <person name="Botelho J."/>
            <person name="Grosso F."/>
            <person name="Mabrouk A."/>
            <person name="Peixe L."/>
        </authorList>
    </citation>
    <scope>NUCLEOTIDE SEQUENCE</scope>
    <source>
        <strain evidence="1">FFUP_PS_37</strain>
        <plasmid evidence="1">pJB37</plasmid>
    </source>
</reference>
<proteinExistence type="predicted"/>
<geneLocation type="plasmid" evidence="1">
    <name>pJB37</name>
</geneLocation>
<sequence>MSIRLELQCINQEDPSTDDCYSMNEQGVFETADDTQADLIRAYKYLQDLATHKGWKAAKLAQGKKGMLCPNCVKLYEAQTGHILS</sequence>
<dbReference type="RefSeq" id="WP_010792856.1">
    <property type="nucleotide sequence ID" value="NZ_CAADPS010000229.1"/>
</dbReference>
<accession>A0A1V0M6K4</accession>
<dbReference type="AlphaFoldDB" id="A0A1V0M6K4"/>
<dbReference type="EMBL" id="KY494864">
    <property type="protein sequence ID" value="ARD70502.1"/>
    <property type="molecule type" value="Genomic_DNA"/>
</dbReference>